<dbReference type="EMBL" id="BAABDH010000113">
    <property type="protein sequence ID" value="GAA3954620.1"/>
    <property type="molecule type" value="Genomic_DNA"/>
</dbReference>
<keyword evidence="5" id="KW-1185">Reference proteome</keyword>
<dbReference type="SUPFAM" id="SSF49452">
    <property type="entry name" value="Starch-binding domain-like"/>
    <property type="match status" value="1"/>
</dbReference>
<name>A0ABP7NXK1_9BACT</name>
<feature type="compositionally biased region" description="Gly residues" evidence="1">
    <location>
        <begin position="964"/>
        <end position="981"/>
    </location>
</feature>
<evidence type="ECO:0000259" key="3">
    <source>
        <dbReference type="Pfam" id="PF14905"/>
    </source>
</evidence>
<evidence type="ECO:0000313" key="5">
    <source>
        <dbReference type="Proteomes" id="UP001499909"/>
    </source>
</evidence>
<dbReference type="Pfam" id="PF14905">
    <property type="entry name" value="OMP_b-brl_3"/>
    <property type="match status" value="1"/>
</dbReference>
<organism evidence="4 5">
    <name type="scientific">Hymenobacter algoricola</name>
    <dbReference type="NCBI Taxonomy" id="486267"/>
    <lineage>
        <taxon>Bacteria</taxon>
        <taxon>Pseudomonadati</taxon>
        <taxon>Bacteroidota</taxon>
        <taxon>Cytophagia</taxon>
        <taxon>Cytophagales</taxon>
        <taxon>Hymenobacteraceae</taxon>
        <taxon>Hymenobacter</taxon>
    </lineage>
</organism>
<feature type="region of interest" description="Disordered" evidence="1">
    <location>
        <begin position="949"/>
        <end position="981"/>
    </location>
</feature>
<dbReference type="Gene3D" id="2.60.40.1120">
    <property type="entry name" value="Carboxypeptidase-like, regulatory domain"/>
    <property type="match status" value="1"/>
</dbReference>
<sequence>MRKALWLLFCVCSFSGALAQNLSVRGRIVDGKDQAPLIGSNVLLIQLPDSVRQGTAADGQGAFAFEGLTTGRYVLSVSFLGYTTLRRTLELNSQSLSLGAVALQSGGAVALKGVEVVGQAAASVQKGDTTQFDSRAFKTNPDASAQDLITKLPGVVVTDGKVQAQGEQVQRILVDGKEFFGSDPDAVLKNLPAEAIDKIQVFDRRSDQSQFTGFNDGNTEKTINITTKPAFRNGQFGRLLAGYGPDHLNSLSSGKYRLSGNLNSFKGTQRLSVVAQSNNVNEQNFGTEDLLGVIGTSAQGGGGARGGGRPGGGRPGGQQGGGQQGGAAGNFLVNQTGGISTTHAVGLNYSDTWRKKTDVQASYFFNLSDNTTQTSTNRLYNVLEQGRKLGYDENSDATGRNINHRFNLRLEHKFDTVNSVLWQPRFTLQRNTSNSSLDGRTFLAGSSDEPQTIQSLNNSRYTSAQDGITLTNQVLYRHRFARRGRTFSLGVNTTYNRRNADNYLTSRNYDFVRADTSATDQYSRLDQLGWNWNGSANYTEPLSLKAQLQANYTVSYAPNDSDKRTFDQLDGRRTPNDALSNVFRSNYLTNSAGLTYRYQFEKVEWAVGAAVQQAQLHNEQTFPRDLTTRRTFYNVLPNAQLQYKFSRQQNLRLNYNMRTQNPSISQLQEVVNNSNQLQIRTGNPNLVQEFSHNLFLRYSAAQPETSRSFFALIGGSYTDNYIGNSTTVLQRAQDFGGVTVPAGGQITRPVNLNKQYSLRSFANYTLPLKVIKSNLNLNANATFSQTPGIVNQGLNYNRAPSLGLGAVLSSNISPELDFTLSSNSSQTYARNTLLSQNNSNYFRQTSTLRLNWILVRGITLQSDVNHVAYRGLTAGFNQSYVLWNASLGKKLFAKQQGELKLYAFDLLGQNNSISRSITDAYTEDVRTNILQRYLMLMFTYNLRSFSGAGPADVPREGGERRFGPPGGGGNRPGGGGGGFGG</sequence>
<feature type="chain" id="PRO_5046965424" evidence="2">
    <location>
        <begin position="20"/>
        <end position="981"/>
    </location>
</feature>
<feature type="compositionally biased region" description="Basic and acidic residues" evidence="1">
    <location>
        <begin position="953"/>
        <end position="962"/>
    </location>
</feature>
<dbReference type="InterPro" id="IPR013784">
    <property type="entry name" value="Carb-bd-like_fold"/>
</dbReference>
<protein>
    <submittedName>
        <fullName evidence="4">TonB-dependent receptor</fullName>
    </submittedName>
</protein>
<evidence type="ECO:0000313" key="4">
    <source>
        <dbReference type="EMBL" id="GAA3954620.1"/>
    </source>
</evidence>
<dbReference type="Pfam" id="PF13620">
    <property type="entry name" value="CarboxypepD_reg"/>
    <property type="match status" value="1"/>
</dbReference>
<dbReference type="RefSeq" id="WP_345117848.1">
    <property type="nucleotide sequence ID" value="NZ_BAABDH010000113.1"/>
</dbReference>
<reference evidence="5" key="1">
    <citation type="journal article" date="2019" name="Int. J. Syst. Evol. Microbiol.">
        <title>The Global Catalogue of Microorganisms (GCM) 10K type strain sequencing project: providing services to taxonomists for standard genome sequencing and annotation.</title>
        <authorList>
            <consortium name="The Broad Institute Genomics Platform"/>
            <consortium name="The Broad Institute Genome Sequencing Center for Infectious Disease"/>
            <person name="Wu L."/>
            <person name="Ma J."/>
        </authorList>
    </citation>
    <scope>NUCLEOTIDE SEQUENCE [LARGE SCALE GENOMIC DNA]</scope>
    <source>
        <strain evidence="5">JCM 17214</strain>
    </source>
</reference>
<gene>
    <name evidence="4" type="ORF">GCM10022406_40250</name>
</gene>
<accession>A0ABP7NXK1</accession>
<dbReference type="Proteomes" id="UP001499909">
    <property type="component" value="Unassembled WGS sequence"/>
</dbReference>
<feature type="region of interest" description="Disordered" evidence="1">
    <location>
        <begin position="296"/>
        <end position="332"/>
    </location>
</feature>
<evidence type="ECO:0000256" key="2">
    <source>
        <dbReference type="SAM" id="SignalP"/>
    </source>
</evidence>
<keyword evidence="2" id="KW-0732">Signal</keyword>
<feature type="compositionally biased region" description="Gly residues" evidence="1">
    <location>
        <begin position="298"/>
        <end position="328"/>
    </location>
</feature>
<proteinExistence type="predicted"/>
<evidence type="ECO:0000256" key="1">
    <source>
        <dbReference type="SAM" id="MobiDB-lite"/>
    </source>
</evidence>
<dbReference type="SUPFAM" id="SSF56935">
    <property type="entry name" value="Porins"/>
    <property type="match status" value="1"/>
</dbReference>
<feature type="signal peptide" evidence="2">
    <location>
        <begin position="1"/>
        <end position="19"/>
    </location>
</feature>
<dbReference type="InterPro" id="IPR041700">
    <property type="entry name" value="OMP_b-brl_3"/>
</dbReference>
<keyword evidence="4" id="KW-0675">Receptor</keyword>
<comment type="caution">
    <text evidence="4">The sequence shown here is derived from an EMBL/GenBank/DDBJ whole genome shotgun (WGS) entry which is preliminary data.</text>
</comment>
<feature type="domain" description="Outer membrane protein beta-barrel" evidence="3">
    <location>
        <begin position="478"/>
        <end position="787"/>
    </location>
</feature>